<feature type="non-terminal residue" evidence="3">
    <location>
        <position position="1"/>
    </location>
</feature>
<sequence length="298" mass="31972">PAAPVEDIAWTGPSLLVVDTRPPPSKPLMHLRRREHEKASTTTTGAASRTSLATDPSSTASDFAIPQPFDSSLSNNYTASCATFLRTLLSNDTVDNCHPFSLLLQTSTGFFDASKSFLRITQTLEATCAASLTTCKNTLNDLANQLILDSNCAVDYGNNNPQVLQAYNGMIAYESLYQASCLRDDEGSYCYANAVTNTTATSDAYPFYLPLGMALPGGARPTCNSCLQDEMAIFSSFAGNRTQPISQTYNDAAAQIQIYCGTNFVNQTATPLKGAASATSAHITPTMTLLLMVLLFLF</sequence>
<keyword evidence="4" id="KW-1185">Reference proteome</keyword>
<organism evidence="3 4">
    <name type="scientific">Lophiostoma macrostomum CBS 122681</name>
    <dbReference type="NCBI Taxonomy" id="1314788"/>
    <lineage>
        <taxon>Eukaryota</taxon>
        <taxon>Fungi</taxon>
        <taxon>Dikarya</taxon>
        <taxon>Ascomycota</taxon>
        <taxon>Pezizomycotina</taxon>
        <taxon>Dothideomycetes</taxon>
        <taxon>Pleosporomycetidae</taxon>
        <taxon>Pleosporales</taxon>
        <taxon>Lophiostomataceae</taxon>
        <taxon>Lophiostoma</taxon>
    </lineage>
</organism>
<feature type="region of interest" description="Disordered" evidence="1">
    <location>
        <begin position="19"/>
        <end position="59"/>
    </location>
</feature>
<evidence type="ECO:0000313" key="4">
    <source>
        <dbReference type="Proteomes" id="UP000799324"/>
    </source>
</evidence>
<gene>
    <name evidence="3" type="ORF">K491DRAFT_568951</name>
</gene>
<evidence type="ECO:0000259" key="2">
    <source>
        <dbReference type="Pfam" id="PF24855"/>
    </source>
</evidence>
<proteinExistence type="predicted"/>
<accession>A0A6A6THK7</accession>
<dbReference type="Proteomes" id="UP000799324">
    <property type="component" value="Unassembled WGS sequence"/>
</dbReference>
<dbReference type="EMBL" id="MU004308">
    <property type="protein sequence ID" value="KAF2659222.1"/>
    <property type="molecule type" value="Genomic_DNA"/>
</dbReference>
<evidence type="ECO:0000256" key="1">
    <source>
        <dbReference type="SAM" id="MobiDB-lite"/>
    </source>
</evidence>
<dbReference type="OrthoDB" id="2564812at2759"/>
<dbReference type="AlphaFoldDB" id="A0A6A6THK7"/>
<name>A0A6A6THK7_9PLEO</name>
<feature type="non-terminal residue" evidence="3">
    <location>
        <position position="298"/>
    </location>
</feature>
<protein>
    <recommendedName>
        <fullName evidence="2">DUF7729 domain-containing protein</fullName>
    </recommendedName>
</protein>
<feature type="domain" description="DUF7729" evidence="2">
    <location>
        <begin position="65"/>
        <end position="268"/>
    </location>
</feature>
<evidence type="ECO:0000313" key="3">
    <source>
        <dbReference type="EMBL" id="KAF2659222.1"/>
    </source>
</evidence>
<dbReference type="InterPro" id="IPR056146">
    <property type="entry name" value="DUF7729"/>
</dbReference>
<dbReference type="Pfam" id="PF24855">
    <property type="entry name" value="DUF7729"/>
    <property type="match status" value="1"/>
</dbReference>
<feature type="compositionally biased region" description="Low complexity" evidence="1">
    <location>
        <begin position="40"/>
        <end position="54"/>
    </location>
</feature>
<reference evidence="3" key="1">
    <citation type="journal article" date="2020" name="Stud. Mycol.">
        <title>101 Dothideomycetes genomes: a test case for predicting lifestyles and emergence of pathogens.</title>
        <authorList>
            <person name="Haridas S."/>
            <person name="Albert R."/>
            <person name="Binder M."/>
            <person name="Bloem J."/>
            <person name="Labutti K."/>
            <person name="Salamov A."/>
            <person name="Andreopoulos B."/>
            <person name="Baker S."/>
            <person name="Barry K."/>
            <person name="Bills G."/>
            <person name="Bluhm B."/>
            <person name="Cannon C."/>
            <person name="Castanera R."/>
            <person name="Culley D."/>
            <person name="Daum C."/>
            <person name="Ezra D."/>
            <person name="Gonzalez J."/>
            <person name="Henrissat B."/>
            <person name="Kuo A."/>
            <person name="Liang C."/>
            <person name="Lipzen A."/>
            <person name="Lutzoni F."/>
            <person name="Magnuson J."/>
            <person name="Mondo S."/>
            <person name="Nolan M."/>
            <person name="Ohm R."/>
            <person name="Pangilinan J."/>
            <person name="Park H.-J."/>
            <person name="Ramirez L."/>
            <person name="Alfaro M."/>
            <person name="Sun H."/>
            <person name="Tritt A."/>
            <person name="Yoshinaga Y."/>
            <person name="Zwiers L.-H."/>
            <person name="Turgeon B."/>
            <person name="Goodwin S."/>
            <person name="Spatafora J."/>
            <person name="Crous P."/>
            <person name="Grigoriev I."/>
        </authorList>
    </citation>
    <scope>NUCLEOTIDE SEQUENCE</scope>
    <source>
        <strain evidence="3">CBS 122681</strain>
    </source>
</reference>
<dbReference type="PANTHER" id="PTHR39460:SF1">
    <property type="entry name" value="C6 TRANSCRIPTION FACTOR"/>
    <property type="match status" value="1"/>
</dbReference>
<dbReference type="PANTHER" id="PTHR39460">
    <property type="entry name" value="EXPRESSED PROTEIN"/>
    <property type="match status" value="1"/>
</dbReference>